<dbReference type="OrthoDB" id="4540708at2759"/>
<dbReference type="EMBL" id="MNBE01000228">
    <property type="protein sequence ID" value="OKP12295.1"/>
    <property type="molecule type" value="Genomic_DNA"/>
</dbReference>
<evidence type="ECO:0000313" key="1">
    <source>
        <dbReference type="EMBL" id="OKP12295.1"/>
    </source>
</evidence>
<reference evidence="1 2" key="1">
    <citation type="submission" date="2016-10" db="EMBL/GenBank/DDBJ databases">
        <title>Genome sequence of the ascomycete fungus Penicillium subrubescens.</title>
        <authorList>
            <person name="De Vries R.P."/>
            <person name="Peng M."/>
            <person name="Dilokpimol A."/>
            <person name="Hilden K."/>
            <person name="Makela M.R."/>
            <person name="Grigoriev I."/>
            <person name="Riley R."/>
            <person name="Granchi Z."/>
        </authorList>
    </citation>
    <scope>NUCLEOTIDE SEQUENCE [LARGE SCALE GENOMIC DNA]</scope>
    <source>
        <strain evidence="1 2">CBS 132785</strain>
    </source>
</reference>
<keyword evidence="2" id="KW-1185">Reference proteome</keyword>
<accession>A0A1Q5UIH3</accession>
<dbReference type="AlphaFoldDB" id="A0A1Q5UIH3"/>
<protein>
    <submittedName>
        <fullName evidence="1">Uncharacterized protein</fullName>
    </submittedName>
</protein>
<name>A0A1Q5UIH3_9EURO</name>
<sequence length="240" mass="26923">MQMVWATSLMQQPLLKKGLEWVRMRHVRAWSLAEYIKPPPPIPVARLQALLNFDSTAIEPSDVLVKSISLATESMGTKILRLNATVSDGRIIVSFSYPPSAERYKKYLEKPESSYDDNHKWRSTISGGQVSMDLPAGITFEFPSGSKDAVLAFADEAKATIWEEKMILWEKSANQEGTKRSISRSLTVERLNEKLGLLRNSSEFSHVSFACSNYGYQLGQIHGHMTLPAAPWTKFKGGKD</sequence>
<dbReference type="Proteomes" id="UP000186955">
    <property type="component" value="Unassembled WGS sequence"/>
</dbReference>
<comment type="caution">
    <text evidence="1">The sequence shown here is derived from an EMBL/GenBank/DDBJ whole genome shotgun (WGS) entry which is preliminary data.</text>
</comment>
<proteinExistence type="predicted"/>
<gene>
    <name evidence="1" type="ORF">PENSUB_2031</name>
</gene>
<evidence type="ECO:0000313" key="2">
    <source>
        <dbReference type="Proteomes" id="UP000186955"/>
    </source>
</evidence>
<organism evidence="1 2">
    <name type="scientific">Penicillium subrubescens</name>
    <dbReference type="NCBI Taxonomy" id="1316194"/>
    <lineage>
        <taxon>Eukaryota</taxon>
        <taxon>Fungi</taxon>
        <taxon>Dikarya</taxon>
        <taxon>Ascomycota</taxon>
        <taxon>Pezizomycotina</taxon>
        <taxon>Eurotiomycetes</taxon>
        <taxon>Eurotiomycetidae</taxon>
        <taxon>Eurotiales</taxon>
        <taxon>Aspergillaceae</taxon>
        <taxon>Penicillium</taxon>
    </lineage>
</organism>